<proteinExistence type="predicted"/>
<organism evidence="1 2">
    <name type="scientific">Rotaria magnacalcarata</name>
    <dbReference type="NCBI Taxonomy" id="392030"/>
    <lineage>
        <taxon>Eukaryota</taxon>
        <taxon>Metazoa</taxon>
        <taxon>Spiralia</taxon>
        <taxon>Gnathifera</taxon>
        <taxon>Rotifera</taxon>
        <taxon>Eurotatoria</taxon>
        <taxon>Bdelloidea</taxon>
        <taxon>Philodinida</taxon>
        <taxon>Philodinidae</taxon>
        <taxon>Rotaria</taxon>
    </lineage>
</organism>
<name>A0A8S2JYI2_9BILA</name>
<dbReference type="AlphaFoldDB" id="A0A8S2JYI2"/>
<evidence type="ECO:0000313" key="2">
    <source>
        <dbReference type="Proteomes" id="UP000676336"/>
    </source>
</evidence>
<comment type="caution">
    <text evidence="1">The sequence shown here is derived from an EMBL/GenBank/DDBJ whole genome shotgun (WGS) entry which is preliminary data.</text>
</comment>
<reference evidence="1" key="1">
    <citation type="submission" date="2021-02" db="EMBL/GenBank/DDBJ databases">
        <authorList>
            <person name="Nowell W R."/>
        </authorList>
    </citation>
    <scope>NUCLEOTIDE SEQUENCE</scope>
</reference>
<accession>A0A8S2JYI2</accession>
<protein>
    <recommendedName>
        <fullName evidence="3">TIR domain-containing protein</fullName>
    </recommendedName>
</protein>
<dbReference type="EMBL" id="CAJOBI010000390">
    <property type="protein sequence ID" value="CAF3819465.1"/>
    <property type="molecule type" value="Genomic_DNA"/>
</dbReference>
<dbReference type="Proteomes" id="UP000676336">
    <property type="component" value="Unassembled WGS sequence"/>
</dbReference>
<sequence>MCNKDLCQDLHTIQLVDNGTARLRTTDVVNPYNWSDHKHKPYYIPPNYPYQDFDFTFFWKLNDTFNYFANMWSQETTVPPVWGPLPTDDIVRSDRTPVLPKNEVQMSFILWIDKHNIANTHIEQRLTIDRDVKVDFCETYTRGEAHISRLRERIRSSSTFQIICRGYYKEENKNPLNLLQFLNSNGLSHIPVIVFTQDKSSLTNHLERQAPVMGLHDWQQRLFITNSSEELTAKAIDRKNNKHRR</sequence>
<gene>
    <name evidence="1" type="ORF">SMN809_LOCUS2201</name>
</gene>
<evidence type="ECO:0000313" key="1">
    <source>
        <dbReference type="EMBL" id="CAF3819465.1"/>
    </source>
</evidence>
<evidence type="ECO:0008006" key="3">
    <source>
        <dbReference type="Google" id="ProtNLM"/>
    </source>
</evidence>